<sequence length="165" mass="18194">MKKPIVAFVFFASILAFSCKSTKTNGVSEGASKKSIYGTWTLNSITLDGIPNDKFDVKVLGGIPRQCMIGSTWLFPSNGYGNYTITQSGGNCQAGAHNILWSRLTENGVNYLQFKELEEGVKDKNITSGYRLEQVSQDAASMVLRSPLDIAGRHTYLMYSFTKNQ</sequence>
<accession>A0A9E2W297</accession>
<comment type="caution">
    <text evidence="2">The sequence shown here is derived from an EMBL/GenBank/DDBJ whole genome shotgun (WGS) entry which is preliminary data.</text>
</comment>
<dbReference type="RefSeq" id="WP_217789118.1">
    <property type="nucleotide sequence ID" value="NZ_JAHSPG010000001.1"/>
</dbReference>
<dbReference type="PROSITE" id="PS51257">
    <property type="entry name" value="PROKAR_LIPOPROTEIN"/>
    <property type="match status" value="1"/>
</dbReference>
<dbReference type="AlphaFoldDB" id="A0A9E2W297"/>
<evidence type="ECO:0000256" key="1">
    <source>
        <dbReference type="SAM" id="SignalP"/>
    </source>
</evidence>
<dbReference type="Proteomes" id="UP000812270">
    <property type="component" value="Unassembled WGS sequence"/>
</dbReference>
<name>A0A9E2W297_9BACT</name>
<feature type="chain" id="PRO_5038472872" evidence="1">
    <location>
        <begin position="19"/>
        <end position="165"/>
    </location>
</feature>
<keyword evidence="1" id="KW-0732">Signal</keyword>
<evidence type="ECO:0000313" key="3">
    <source>
        <dbReference type="Proteomes" id="UP000812270"/>
    </source>
</evidence>
<protein>
    <submittedName>
        <fullName evidence="2">Lipocalin family protein</fullName>
    </submittedName>
</protein>
<proteinExistence type="predicted"/>
<reference evidence="2" key="1">
    <citation type="submission" date="2021-06" db="EMBL/GenBank/DDBJ databases">
        <authorList>
            <person name="Huq M.A."/>
        </authorList>
    </citation>
    <scope>NUCLEOTIDE SEQUENCE</scope>
    <source>
        <strain evidence="2">MAH-26</strain>
    </source>
</reference>
<dbReference type="EMBL" id="JAHSPG010000001">
    <property type="protein sequence ID" value="MBV4355564.1"/>
    <property type="molecule type" value="Genomic_DNA"/>
</dbReference>
<feature type="signal peptide" evidence="1">
    <location>
        <begin position="1"/>
        <end position="18"/>
    </location>
</feature>
<organism evidence="2 3">
    <name type="scientific">Pinibacter aurantiacus</name>
    <dbReference type="NCBI Taxonomy" id="2851599"/>
    <lineage>
        <taxon>Bacteria</taxon>
        <taxon>Pseudomonadati</taxon>
        <taxon>Bacteroidota</taxon>
        <taxon>Chitinophagia</taxon>
        <taxon>Chitinophagales</taxon>
        <taxon>Chitinophagaceae</taxon>
        <taxon>Pinibacter</taxon>
    </lineage>
</organism>
<keyword evidence="3" id="KW-1185">Reference proteome</keyword>
<evidence type="ECO:0000313" key="2">
    <source>
        <dbReference type="EMBL" id="MBV4355564.1"/>
    </source>
</evidence>
<gene>
    <name evidence="2" type="ORF">KTO63_00300</name>
</gene>